<dbReference type="InterPro" id="IPR029058">
    <property type="entry name" value="AB_hydrolase_fold"/>
</dbReference>
<keyword evidence="1" id="KW-0378">Hydrolase</keyword>
<dbReference type="AlphaFoldDB" id="A0AAN9QDC2"/>
<feature type="domain" description="Fungal lipase-type" evidence="2">
    <location>
        <begin position="206"/>
        <end position="370"/>
    </location>
</feature>
<dbReference type="PANTHER" id="PTHR46086">
    <property type="entry name" value="ALPHA/BETA-HYDROLASES SUPERFAMILY PROTEIN"/>
    <property type="match status" value="1"/>
</dbReference>
<dbReference type="Pfam" id="PF01764">
    <property type="entry name" value="Lipase_3"/>
    <property type="match status" value="1"/>
</dbReference>
<organism evidence="3 4">
    <name type="scientific">Canavalia gladiata</name>
    <name type="common">Sword bean</name>
    <name type="synonym">Dolichos gladiatus</name>
    <dbReference type="NCBI Taxonomy" id="3824"/>
    <lineage>
        <taxon>Eukaryota</taxon>
        <taxon>Viridiplantae</taxon>
        <taxon>Streptophyta</taxon>
        <taxon>Embryophyta</taxon>
        <taxon>Tracheophyta</taxon>
        <taxon>Spermatophyta</taxon>
        <taxon>Magnoliopsida</taxon>
        <taxon>eudicotyledons</taxon>
        <taxon>Gunneridae</taxon>
        <taxon>Pentapetalae</taxon>
        <taxon>rosids</taxon>
        <taxon>fabids</taxon>
        <taxon>Fabales</taxon>
        <taxon>Fabaceae</taxon>
        <taxon>Papilionoideae</taxon>
        <taxon>50 kb inversion clade</taxon>
        <taxon>NPAAA clade</taxon>
        <taxon>indigoferoid/millettioid clade</taxon>
        <taxon>Phaseoleae</taxon>
        <taxon>Canavalia</taxon>
    </lineage>
</organism>
<protein>
    <recommendedName>
        <fullName evidence="2">Fungal lipase-type domain-containing protein</fullName>
    </recommendedName>
</protein>
<dbReference type="Proteomes" id="UP001367508">
    <property type="component" value="Unassembled WGS sequence"/>
</dbReference>
<dbReference type="PANTHER" id="PTHR46086:SF17">
    <property type="entry name" value="ALPHA_BETA-HYDROLASES SUPERFAMILY PROTEIN"/>
    <property type="match status" value="1"/>
</dbReference>
<accession>A0AAN9QDC2</accession>
<dbReference type="SUPFAM" id="SSF53474">
    <property type="entry name" value="alpha/beta-Hydrolases"/>
    <property type="match status" value="1"/>
</dbReference>
<dbReference type="InterPro" id="IPR044819">
    <property type="entry name" value="OBL-like"/>
</dbReference>
<dbReference type="Gene3D" id="3.40.50.1820">
    <property type="entry name" value="alpha/beta hydrolase"/>
    <property type="match status" value="1"/>
</dbReference>
<comment type="caution">
    <text evidence="3">The sequence shown here is derived from an EMBL/GenBank/DDBJ whole genome shotgun (WGS) entry which is preliminary data.</text>
</comment>
<reference evidence="3 4" key="1">
    <citation type="submission" date="2024-01" db="EMBL/GenBank/DDBJ databases">
        <title>The genomes of 5 underutilized Papilionoideae crops provide insights into root nodulation and disease resistanc.</title>
        <authorList>
            <person name="Jiang F."/>
        </authorList>
    </citation>
    <scope>NUCLEOTIDE SEQUENCE [LARGE SCALE GENOMIC DNA]</scope>
    <source>
        <strain evidence="3">LVBAO_FW01</strain>
        <tissue evidence="3">Leaves</tissue>
    </source>
</reference>
<dbReference type="CDD" id="cd00519">
    <property type="entry name" value="Lipase_3"/>
    <property type="match status" value="1"/>
</dbReference>
<sequence>MGRSSKMLYANKFMFFQPEKMGFFQLFKVLFGSELHNKDFVQFLGFIIVDERFYHKWLLFFSLLVQKFLHSIASLLKCIGDILESFLNPQAPNNYNVFMLVLNILRGQELVNKDSAHYVSIMGHLDKRVGFDNSIKREDPNKYNATLSIMASKVSYENKAFFQSIVVDRWKMELVDCRDYWNDYQEKATTQGFILLDKREEDDTYVVAFRGTEPFDADAWSTDIDFSWLELPNFGKTHAGFMKALGLQIELERNIVGWPKEIENDERPPRAYYAIRDLLKNRLEANNKANFIVTGHSLGGALAILFPAVLMLHDETFLLERLQGVYTFGQPRVGDKTFANYMKQNLKHYQIKYYRFVYCNDIVPRLPFDNKFMMFQHFGICLYYDRTYKGQKMVEEPNKNYFSWKETIPMRVNAFWELVRSFTIVHKYGAECQEGRLLKIFRLLGLLIPGLPAHITQDYVNVTQLGFFSHLD</sequence>
<evidence type="ECO:0000259" key="2">
    <source>
        <dbReference type="Pfam" id="PF01764"/>
    </source>
</evidence>
<evidence type="ECO:0000313" key="4">
    <source>
        <dbReference type="Proteomes" id="UP001367508"/>
    </source>
</evidence>
<gene>
    <name evidence="3" type="ORF">VNO77_25282</name>
</gene>
<dbReference type="EMBL" id="JAYMYQ010000005">
    <property type="protein sequence ID" value="KAK7331071.1"/>
    <property type="molecule type" value="Genomic_DNA"/>
</dbReference>
<dbReference type="GO" id="GO:0004806">
    <property type="term" value="F:triacylglycerol lipase activity"/>
    <property type="evidence" value="ECO:0007669"/>
    <property type="project" value="InterPro"/>
</dbReference>
<name>A0AAN9QDC2_CANGL</name>
<proteinExistence type="predicted"/>
<dbReference type="InterPro" id="IPR002921">
    <property type="entry name" value="Fungal_lipase-type"/>
</dbReference>
<evidence type="ECO:0000256" key="1">
    <source>
        <dbReference type="ARBA" id="ARBA00022801"/>
    </source>
</evidence>
<evidence type="ECO:0000313" key="3">
    <source>
        <dbReference type="EMBL" id="KAK7331071.1"/>
    </source>
</evidence>
<keyword evidence="4" id="KW-1185">Reference proteome</keyword>
<dbReference type="GO" id="GO:0006629">
    <property type="term" value="P:lipid metabolic process"/>
    <property type="evidence" value="ECO:0007669"/>
    <property type="project" value="InterPro"/>
</dbReference>